<proteinExistence type="predicted"/>
<comment type="caution">
    <text evidence="1">The sequence shown here is derived from an EMBL/GenBank/DDBJ whole genome shotgun (WGS) entry which is preliminary data.</text>
</comment>
<organism evidence="1 2">
    <name type="scientific">Xenoophorus captivus</name>
    <dbReference type="NCBI Taxonomy" id="1517983"/>
    <lineage>
        <taxon>Eukaryota</taxon>
        <taxon>Metazoa</taxon>
        <taxon>Chordata</taxon>
        <taxon>Craniata</taxon>
        <taxon>Vertebrata</taxon>
        <taxon>Euteleostomi</taxon>
        <taxon>Actinopterygii</taxon>
        <taxon>Neopterygii</taxon>
        <taxon>Teleostei</taxon>
        <taxon>Neoteleostei</taxon>
        <taxon>Acanthomorphata</taxon>
        <taxon>Ovalentaria</taxon>
        <taxon>Atherinomorphae</taxon>
        <taxon>Cyprinodontiformes</taxon>
        <taxon>Goodeidae</taxon>
        <taxon>Xenoophorus</taxon>
    </lineage>
</organism>
<reference evidence="1 2" key="1">
    <citation type="submission" date="2021-06" db="EMBL/GenBank/DDBJ databases">
        <authorList>
            <person name="Palmer J.M."/>
        </authorList>
    </citation>
    <scope>NUCLEOTIDE SEQUENCE [LARGE SCALE GENOMIC DNA]</scope>
    <source>
        <strain evidence="1 2">XC_2019</strain>
        <tissue evidence="1">Muscle</tissue>
    </source>
</reference>
<dbReference type="EMBL" id="JAHRIN010017142">
    <property type="protein sequence ID" value="MEQ2196871.1"/>
    <property type="molecule type" value="Genomic_DNA"/>
</dbReference>
<name>A0ABV0QM34_9TELE</name>
<accession>A0ABV0QM34</accession>
<sequence>MIIGTPTEEQGRVRGRFKSARITQLAACHDSSTVTNKHAGQLHGPELGKLSIKAGFPQLVYSVRVEEKRKDVEEEEETGSHWATDIRSPIWSLKDHICLA</sequence>
<evidence type="ECO:0000313" key="2">
    <source>
        <dbReference type="Proteomes" id="UP001434883"/>
    </source>
</evidence>
<keyword evidence="2" id="KW-1185">Reference proteome</keyword>
<dbReference type="Proteomes" id="UP001434883">
    <property type="component" value="Unassembled WGS sequence"/>
</dbReference>
<evidence type="ECO:0000313" key="1">
    <source>
        <dbReference type="EMBL" id="MEQ2196871.1"/>
    </source>
</evidence>
<protein>
    <submittedName>
        <fullName evidence="1">Uncharacterized protein</fullName>
    </submittedName>
</protein>
<gene>
    <name evidence="1" type="ORF">XENOCAPTIV_016266</name>
</gene>